<organism evidence="2 3">
    <name type="scientific">Phyllosticta citricarpa</name>
    <dbReference type="NCBI Taxonomy" id="55181"/>
    <lineage>
        <taxon>Eukaryota</taxon>
        <taxon>Fungi</taxon>
        <taxon>Dikarya</taxon>
        <taxon>Ascomycota</taxon>
        <taxon>Pezizomycotina</taxon>
        <taxon>Dothideomycetes</taxon>
        <taxon>Dothideomycetes incertae sedis</taxon>
        <taxon>Botryosphaeriales</taxon>
        <taxon>Phyllostictaceae</taxon>
        <taxon>Phyllosticta</taxon>
    </lineage>
</organism>
<gene>
    <name evidence="2" type="ORF">IWX46DRAFT_343935</name>
</gene>
<evidence type="ECO:0000256" key="1">
    <source>
        <dbReference type="SAM" id="MobiDB-lite"/>
    </source>
</evidence>
<dbReference type="EMBL" id="JBBPDW010000005">
    <property type="protein sequence ID" value="KAK7552477.1"/>
    <property type="molecule type" value="Genomic_DNA"/>
</dbReference>
<feature type="compositionally biased region" description="Polar residues" evidence="1">
    <location>
        <begin position="36"/>
        <end position="56"/>
    </location>
</feature>
<evidence type="ECO:0000313" key="2">
    <source>
        <dbReference type="EMBL" id="KAK7552477.1"/>
    </source>
</evidence>
<feature type="region of interest" description="Disordered" evidence="1">
    <location>
        <begin position="34"/>
        <end position="56"/>
    </location>
</feature>
<keyword evidence="3" id="KW-1185">Reference proteome</keyword>
<dbReference type="Proteomes" id="UP001365128">
    <property type="component" value="Unassembled WGS sequence"/>
</dbReference>
<comment type="caution">
    <text evidence="2">The sequence shown here is derived from an EMBL/GenBank/DDBJ whole genome shotgun (WGS) entry which is preliminary data.</text>
</comment>
<evidence type="ECO:0000313" key="3">
    <source>
        <dbReference type="Proteomes" id="UP001365128"/>
    </source>
</evidence>
<name>A0ABR1MMZ5_9PEZI</name>
<reference evidence="2 3" key="1">
    <citation type="submission" date="2024-04" db="EMBL/GenBank/DDBJ databases">
        <title>Phyllosticta paracitricarpa is synonymous to the EU quarantine fungus P. citricarpa based on phylogenomic analyses.</title>
        <authorList>
            <consortium name="Lawrence Berkeley National Laboratory"/>
            <person name="Van Ingen-Buijs V.A."/>
            <person name="Van Westerhoven A.C."/>
            <person name="Haridas S."/>
            <person name="Skiadas P."/>
            <person name="Martin F."/>
            <person name="Groenewald J.Z."/>
            <person name="Crous P.W."/>
            <person name="Seidl M.F."/>
        </authorList>
    </citation>
    <scope>NUCLEOTIDE SEQUENCE [LARGE SCALE GENOMIC DNA]</scope>
    <source>
        <strain evidence="2 3">CBS 122670</strain>
    </source>
</reference>
<sequence length="162" mass="17995">MWARYGVCGWFGRAAHAYPHPTYHLTLISPSHRELSSAQGSHQAPSTSQEPNQQAITDASSYSIRECFLASLVNTLHSGTHTRQRRATLRSRIRLRLHRIAIPSDLPQPSPSHLIRQTASQTSVMTSAELGKVEPNCQPHHALCFLPQTHPTISSLTGCLWT</sequence>
<proteinExistence type="predicted"/>
<protein>
    <submittedName>
        <fullName evidence="2">Uncharacterized protein</fullName>
    </submittedName>
</protein>
<accession>A0ABR1MMZ5</accession>